<sequence>MKLIKKFQIYFNQQHLKKSGDGGKIQIDPNKLIPESLRITSVGTHFYRYGIHIYCPPCIDNDYSRNWYYNPILILLMKSIYLFRSMIALFISSEPDENREYFIYLGDYMYCIGAKTHINLAAVCYVLLGICLLLLTSYNYHRGIRPTFLHSLDFLAGRKTPSSSYMKNDRYIRKMLTKTRWIINYCEFNARIVGIVSFILSAWPLWFECTIDEFLLYGLPWSFIFAISSFFTLSAYFWNMAYFYILST</sequence>
<evidence type="ECO:0000256" key="1">
    <source>
        <dbReference type="SAM" id="Phobius"/>
    </source>
</evidence>
<keyword evidence="3" id="KW-1185">Reference proteome</keyword>
<accession>A0A1Y3AVD1</accession>
<feature type="transmembrane region" description="Helical" evidence="1">
    <location>
        <begin position="112"/>
        <end position="135"/>
    </location>
</feature>
<feature type="transmembrane region" description="Helical" evidence="1">
    <location>
        <begin position="223"/>
        <end position="245"/>
    </location>
</feature>
<dbReference type="OrthoDB" id="6505003at2759"/>
<dbReference type="Proteomes" id="UP000194236">
    <property type="component" value="Unassembled WGS sequence"/>
</dbReference>
<feature type="transmembrane region" description="Helical" evidence="1">
    <location>
        <begin position="182"/>
        <end position="203"/>
    </location>
</feature>
<comment type="caution">
    <text evidence="2">The sequence shown here is derived from an EMBL/GenBank/DDBJ whole genome shotgun (WGS) entry which is preliminary data.</text>
</comment>
<reference evidence="2 3" key="1">
    <citation type="submission" date="2017-03" db="EMBL/GenBank/DDBJ databases">
        <title>Genome Survey of Euroglyphus maynei.</title>
        <authorList>
            <person name="Arlian L.G."/>
            <person name="Morgan M.S."/>
            <person name="Rider S.D."/>
        </authorList>
    </citation>
    <scope>NUCLEOTIDE SEQUENCE [LARGE SCALE GENOMIC DNA]</scope>
    <source>
        <strain evidence="2">Arlian Lab</strain>
        <tissue evidence="2">Whole body</tissue>
    </source>
</reference>
<feature type="transmembrane region" description="Helical" evidence="1">
    <location>
        <begin position="72"/>
        <end position="92"/>
    </location>
</feature>
<keyword evidence="1" id="KW-0812">Transmembrane</keyword>
<organism evidence="2 3">
    <name type="scientific">Euroglyphus maynei</name>
    <name type="common">Mayne's house dust mite</name>
    <dbReference type="NCBI Taxonomy" id="6958"/>
    <lineage>
        <taxon>Eukaryota</taxon>
        <taxon>Metazoa</taxon>
        <taxon>Ecdysozoa</taxon>
        <taxon>Arthropoda</taxon>
        <taxon>Chelicerata</taxon>
        <taxon>Arachnida</taxon>
        <taxon>Acari</taxon>
        <taxon>Acariformes</taxon>
        <taxon>Sarcoptiformes</taxon>
        <taxon>Astigmata</taxon>
        <taxon>Psoroptidia</taxon>
        <taxon>Analgoidea</taxon>
        <taxon>Pyroglyphidae</taxon>
        <taxon>Pyroglyphinae</taxon>
        <taxon>Euroglyphus</taxon>
    </lineage>
</organism>
<name>A0A1Y3AVD1_EURMA</name>
<dbReference type="EMBL" id="MUJZ01056155">
    <property type="protein sequence ID" value="OTF72439.1"/>
    <property type="molecule type" value="Genomic_DNA"/>
</dbReference>
<proteinExistence type="predicted"/>
<keyword evidence="1" id="KW-0472">Membrane</keyword>
<evidence type="ECO:0000313" key="3">
    <source>
        <dbReference type="Proteomes" id="UP000194236"/>
    </source>
</evidence>
<keyword evidence="1" id="KW-1133">Transmembrane helix</keyword>
<gene>
    <name evidence="2" type="ORF">BLA29_007565</name>
</gene>
<protein>
    <submittedName>
        <fullName evidence="2">Uncharacterized protein</fullName>
    </submittedName>
</protein>
<evidence type="ECO:0000313" key="2">
    <source>
        <dbReference type="EMBL" id="OTF72439.1"/>
    </source>
</evidence>
<dbReference type="AlphaFoldDB" id="A0A1Y3AVD1"/>